<evidence type="ECO:0000256" key="10">
    <source>
        <dbReference type="ARBA" id="ARBA00049551"/>
    </source>
</evidence>
<proteinExistence type="inferred from homology"/>
<keyword evidence="7" id="KW-0520">NAD</keyword>
<evidence type="ECO:0000256" key="9">
    <source>
        <dbReference type="ARBA" id="ARBA00031586"/>
    </source>
</evidence>
<evidence type="ECO:0000256" key="2">
    <source>
        <dbReference type="ARBA" id="ARBA00010519"/>
    </source>
</evidence>
<evidence type="ECO:0000256" key="1">
    <source>
        <dbReference type="ARBA" id="ARBA00004141"/>
    </source>
</evidence>
<comment type="catalytic activity">
    <reaction evidence="10">
        <text>a ubiquinone + NADH + 5 H(+)(in) = a ubiquinol + NAD(+) + 4 H(+)(out)</text>
        <dbReference type="Rhea" id="RHEA:29091"/>
        <dbReference type="Rhea" id="RHEA-COMP:9565"/>
        <dbReference type="Rhea" id="RHEA-COMP:9566"/>
        <dbReference type="ChEBI" id="CHEBI:15378"/>
        <dbReference type="ChEBI" id="CHEBI:16389"/>
        <dbReference type="ChEBI" id="CHEBI:17976"/>
        <dbReference type="ChEBI" id="CHEBI:57540"/>
        <dbReference type="ChEBI" id="CHEBI:57945"/>
        <dbReference type="EC" id="7.1.1.2"/>
    </reaction>
</comment>
<evidence type="ECO:0000256" key="7">
    <source>
        <dbReference type="ARBA" id="ARBA00023027"/>
    </source>
</evidence>
<evidence type="ECO:0000256" key="4">
    <source>
        <dbReference type="ARBA" id="ARBA00022692"/>
    </source>
</evidence>
<dbReference type="GO" id="GO:0016020">
    <property type="term" value="C:membrane"/>
    <property type="evidence" value="ECO:0007669"/>
    <property type="project" value="UniProtKB-SubCell"/>
</dbReference>
<keyword evidence="6 11" id="KW-1133">Transmembrane helix</keyword>
<accession>D1FKC2</accession>
<dbReference type="EMBL" id="AH016005">
    <property type="protein sequence ID" value="ACD70319.1"/>
    <property type="molecule type" value="Genomic_DNA"/>
</dbReference>
<keyword evidence="12" id="KW-0496">Mitochondrion</keyword>
<keyword evidence="5" id="KW-1278">Translocase</keyword>
<evidence type="ECO:0000256" key="8">
    <source>
        <dbReference type="ARBA" id="ARBA00023136"/>
    </source>
</evidence>
<feature type="transmembrane region" description="Helical" evidence="11">
    <location>
        <begin position="48"/>
        <end position="69"/>
    </location>
</feature>
<organism evidence="12">
    <name type="scientific">Ceratosolen solmsi</name>
    <dbReference type="NCBI Taxonomy" id="142686"/>
    <lineage>
        <taxon>Eukaryota</taxon>
        <taxon>Metazoa</taxon>
        <taxon>Ecdysozoa</taxon>
        <taxon>Arthropoda</taxon>
        <taxon>Hexapoda</taxon>
        <taxon>Insecta</taxon>
        <taxon>Pterygota</taxon>
        <taxon>Neoptera</taxon>
        <taxon>Endopterygota</taxon>
        <taxon>Hymenoptera</taxon>
        <taxon>Apocrita</taxon>
        <taxon>Proctotrupomorpha</taxon>
        <taxon>Chalcidoidea</taxon>
        <taxon>Agaonidae</taxon>
        <taxon>Agaoninae</taxon>
        <taxon>Ceratosolen</taxon>
    </lineage>
</organism>
<comment type="subcellular location">
    <subcellularLocation>
        <location evidence="1">Membrane</location>
        <topology evidence="1">Multi-pass membrane protein</topology>
    </subcellularLocation>
</comment>
<keyword evidence="4 11" id="KW-0812">Transmembrane</keyword>
<dbReference type="Gene3D" id="1.10.287.3510">
    <property type="match status" value="1"/>
</dbReference>
<dbReference type="InterPro" id="IPR039428">
    <property type="entry name" value="NUOK/Mnh_C1-like"/>
</dbReference>
<evidence type="ECO:0000313" key="12">
    <source>
        <dbReference type="EMBL" id="ACD70319.1"/>
    </source>
</evidence>
<dbReference type="Pfam" id="PF00420">
    <property type="entry name" value="Oxidored_q2"/>
    <property type="match status" value="1"/>
</dbReference>
<evidence type="ECO:0000256" key="3">
    <source>
        <dbReference type="ARBA" id="ARBA00016612"/>
    </source>
</evidence>
<reference evidence="12" key="1">
    <citation type="submission" date="2007-11" db="EMBL/GenBank/DDBJ databases">
        <title>Partial mitochondrial genome of the pollinating fig wasp of Ficus hispida, Ceratosolen solmsi (Apocrita: Chalcidoidea: Agaonidae), evidence of rearranged mitochondrial genome within the Apocrita (Insecta: Hymenoptera).</title>
        <authorList>
            <person name="Chen L.-L."/>
            <person name="Jiang Z.-F."/>
            <person name="Hu H.-Y."/>
            <person name="Niu L.-M."/>
            <person name="Huang D.-W."/>
        </authorList>
    </citation>
    <scope>NUCLEOTIDE SEQUENCE</scope>
</reference>
<protein>
    <recommendedName>
        <fullName evidence="3">NADH-ubiquinone oxidoreductase chain 4L</fullName>
    </recommendedName>
    <alternativeName>
        <fullName evidence="9">NADH dehydrogenase subunit 4L</fullName>
    </alternativeName>
</protein>
<comment type="similarity">
    <text evidence="2">Belongs to the complex I subunit 4L family.</text>
</comment>
<dbReference type="AlphaFoldDB" id="D1FKC2"/>
<evidence type="ECO:0000256" key="5">
    <source>
        <dbReference type="ARBA" id="ARBA00022967"/>
    </source>
</evidence>
<sequence length="85" mass="10042">MFLISMILLSGYFKAIIMVLLMMEYMMFSLLLFMFYIMWNMMNLEIVIYYLIVAVCESVFGMTVMVLLIRSSGTSMMNSLNLMLW</sequence>
<gene>
    <name evidence="12" type="primary">ND4L</name>
</gene>
<dbReference type="GO" id="GO:0008137">
    <property type="term" value="F:NADH dehydrogenase (ubiquinone) activity"/>
    <property type="evidence" value="ECO:0007669"/>
    <property type="project" value="UniProtKB-EC"/>
</dbReference>
<keyword evidence="8 11" id="KW-0472">Membrane</keyword>
<feature type="transmembrane region" description="Helical" evidence="11">
    <location>
        <begin position="12"/>
        <end position="36"/>
    </location>
</feature>
<geneLocation type="mitochondrion" evidence="12"/>
<evidence type="ECO:0000256" key="6">
    <source>
        <dbReference type="ARBA" id="ARBA00022989"/>
    </source>
</evidence>
<name>D1FKC2_9HYME</name>
<evidence type="ECO:0000256" key="11">
    <source>
        <dbReference type="SAM" id="Phobius"/>
    </source>
</evidence>